<dbReference type="PANTHER" id="PTHR30372:SF4">
    <property type="entry name" value="LIPID-A-DISACCHARIDE SYNTHASE, MITOCHONDRIAL-RELATED"/>
    <property type="match status" value="1"/>
</dbReference>
<keyword evidence="7 11" id="KW-0808">Transferase</keyword>
<evidence type="ECO:0000256" key="4">
    <source>
        <dbReference type="ARBA" id="ARBA00022516"/>
    </source>
</evidence>
<evidence type="ECO:0000256" key="3">
    <source>
        <dbReference type="ARBA" id="ARBA00020902"/>
    </source>
</evidence>
<organism evidence="11 12">
    <name type="scientific">Oceanipulchritudo coccoides</name>
    <dbReference type="NCBI Taxonomy" id="2706888"/>
    <lineage>
        <taxon>Bacteria</taxon>
        <taxon>Pseudomonadati</taxon>
        <taxon>Verrucomicrobiota</taxon>
        <taxon>Opitutia</taxon>
        <taxon>Puniceicoccales</taxon>
        <taxon>Oceanipulchritudinaceae</taxon>
        <taxon>Oceanipulchritudo</taxon>
    </lineage>
</organism>
<evidence type="ECO:0000313" key="12">
    <source>
        <dbReference type="Proteomes" id="UP000478417"/>
    </source>
</evidence>
<dbReference type="GO" id="GO:0009245">
    <property type="term" value="P:lipid A biosynthetic process"/>
    <property type="evidence" value="ECO:0007669"/>
    <property type="project" value="UniProtKB-UniRule"/>
</dbReference>
<evidence type="ECO:0000313" key="11">
    <source>
        <dbReference type="EMBL" id="NDV61781.1"/>
    </source>
</evidence>
<dbReference type="GO" id="GO:0008915">
    <property type="term" value="F:lipid-A-disaccharide synthase activity"/>
    <property type="evidence" value="ECO:0007669"/>
    <property type="project" value="UniProtKB-UniRule"/>
</dbReference>
<dbReference type="EMBL" id="JAAGNX010000001">
    <property type="protein sequence ID" value="NDV61781.1"/>
    <property type="molecule type" value="Genomic_DNA"/>
</dbReference>
<comment type="catalytic activity">
    <reaction evidence="9">
        <text>a lipid X + a UDP-2-N,3-O-bis[(3R)-3-hydroxyacyl]-alpha-D-glucosamine = a lipid A disaccharide + UDP + H(+)</text>
        <dbReference type="Rhea" id="RHEA:67828"/>
        <dbReference type="ChEBI" id="CHEBI:15378"/>
        <dbReference type="ChEBI" id="CHEBI:58223"/>
        <dbReference type="ChEBI" id="CHEBI:137748"/>
        <dbReference type="ChEBI" id="CHEBI:176338"/>
        <dbReference type="ChEBI" id="CHEBI:176343"/>
        <dbReference type="EC" id="2.4.1.182"/>
    </reaction>
</comment>
<dbReference type="GO" id="GO:0016020">
    <property type="term" value="C:membrane"/>
    <property type="evidence" value="ECO:0007669"/>
    <property type="project" value="GOC"/>
</dbReference>
<accession>A0A6B2LYL9</accession>
<comment type="function">
    <text evidence="1">Condensation of UDP-2,3-diacylglucosamine and 2,3-diacylglucosamine-1-phosphate to form lipid A disaccharide, a precursor of lipid A, a phosphorylated glycolipid that anchors the lipopolysaccharide to the outer membrane of the cell.</text>
</comment>
<evidence type="ECO:0000256" key="7">
    <source>
        <dbReference type="ARBA" id="ARBA00022679"/>
    </source>
</evidence>
<evidence type="ECO:0000256" key="2">
    <source>
        <dbReference type="ARBA" id="ARBA00012687"/>
    </source>
</evidence>
<dbReference type="SUPFAM" id="SSF53756">
    <property type="entry name" value="UDP-Glycosyltransferase/glycogen phosphorylase"/>
    <property type="match status" value="1"/>
</dbReference>
<keyword evidence="5" id="KW-0441">Lipid A biosynthesis</keyword>
<evidence type="ECO:0000256" key="8">
    <source>
        <dbReference type="ARBA" id="ARBA00023098"/>
    </source>
</evidence>
<comment type="caution">
    <text evidence="11">The sequence shown here is derived from an EMBL/GenBank/DDBJ whole genome shotgun (WGS) entry which is preliminary data.</text>
</comment>
<evidence type="ECO:0000256" key="1">
    <source>
        <dbReference type="ARBA" id="ARBA00002056"/>
    </source>
</evidence>
<keyword evidence="12" id="KW-1185">Reference proteome</keyword>
<dbReference type="AlphaFoldDB" id="A0A6B2LYL9"/>
<evidence type="ECO:0000256" key="10">
    <source>
        <dbReference type="NCBIfam" id="TIGR00215"/>
    </source>
</evidence>
<evidence type="ECO:0000256" key="5">
    <source>
        <dbReference type="ARBA" id="ARBA00022556"/>
    </source>
</evidence>
<sequence length="390" mass="42462">MSTADIELSPPASGPVDVLFVAGEHSGDQHAALIARDIQQAHPDWQMAAMGGPSLKLAGVQLLFDLTRHSVVGLVEVLRHYGEFKRIFEALVGWIGAHQPKVVVLVDYPGFNLRLADALRKRGISRKGGGNVAVYQYVSPQIWAWKAKRRFKMAKILDGLGVIFPFELDCYTDTNLPVAFVGHPFARKDYSNPLRYDPEGPILLLPGSRKQAVSRIFPVMLKTIAAYRASGGTRRCVCLYPEDSIRLILEDVIGREHVDSGMVSLRPAEQGTTASAVLTSSGTMSLNCALAGLPGAIVYVAHPFTTWLGRRLVSIEWLGIANLVLGRCLYPEFIQEAAKPEVLATLLRDTLADPEAHGVFSAGSKEVFGKLHATDASNMVTQIVQLVGLD</sequence>
<keyword evidence="4" id="KW-0444">Lipid biosynthesis</keyword>
<proteinExistence type="predicted"/>
<name>A0A6B2LYL9_9BACT</name>
<evidence type="ECO:0000256" key="6">
    <source>
        <dbReference type="ARBA" id="ARBA00022676"/>
    </source>
</evidence>
<dbReference type="Proteomes" id="UP000478417">
    <property type="component" value="Unassembled WGS sequence"/>
</dbReference>
<keyword evidence="6 11" id="KW-0328">Glycosyltransferase</keyword>
<gene>
    <name evidence="11" type="primary">lpxB</name>
    <name evidence="11" type="ORF">G0Q06_04895</name>
</gene>
<dbReference type="NCBIfam" id="TIGR00215">
    <property type="entry name" value="lpxB"/>
    <property type="match status" value="1"/>
</dbReference>
<dbReference type="EC" id="2.4.1.182" evidence="2 10"/>
<dbReference type="InterPro" id="IPR003835">
    <property type="entry name" value="Glyco_trans_19"/>
</dbReference>
<evidence type="ECO:0000256" key="9">
    <source>
        <dbReference type="ARBA" id="ARBA00048975"/>
    </source>
</evidence>
<dbReference type="Pfam" id="PF02684">
    <property type="entry name" value="LpxB"/>
    <property type="match status" value="1"/>
</dbReference>
<dbReference type="GO" id="GO:0005543">
    <property type="term" value="F:phospholipid binding"/>
    <property type="evidence" value="ECO:0007669"/>
    <property type="project" value="TreeGrafter"/>
</dbReference>
<dbReference type="RefSeq" id="WP_163963015.1">
    <property type="nucleotide sequence ID" value="NZ_JAAGNX010000001.1"/>
</dbReference>
<protein>
    <recommendedName>
        <fullName evidence="3 10">Lipid-A-disaccharide synthase</fullName>
        <ecNumber evidence="2 10">2.4.1.182</ecNumber>
    </recommendedName>
</protein>
<reference evidence="11 12" key="1">
    <citation type="submission" date="2020-02" db="EMBL/GenBank/DDBJ databases">
        <title>Albibacoteraceae fam. nov., the first described family within the subdivision 4 Verrucomicrobia.</title>
        <authorList>
            <person name="Xi F."/>
        </authorList>
    </citation>
    <scope>NUCLEOTIDE SEQUENCE [LARGE SCALE GENOMIC DNA]</scope>
    <source>
        <strain evidence="11 12">CK1056</strain>
    </source>
</reference>
<keyword evidence="8" id="KW-0443">Lipid metabolism</keyword>
<dbReference type="PANTHER" id="PTHR30372">
    <property type="entry name" value="LIPID-A-DISACCHARIDE SYNTHASE"/>
    <property type="match status" value="1"/>
</dbReference>